<keyword evidence="2" id="KW-1185">Reference proteome</keyword>
<comment type="caution">
    <text evidence="1">The sequence shown here is derived from an EMBL/GenBank/DDBJ whole genome shotgun (WGS) entry which is preliminary data.</text>
</comment>
<reference evidence="1 2" key="1">
    <citation type="submission" date="2023-08" db="EMBL/GenBank/DDBJ databases">
        <authorList>
            <person name="Palmer J.M."/>
        </authorList>
    </citation>
    <scope>NUCLEOTIDE SEQUENCE [LARGE SCALE GENOMIC DNA]</scope>
    <source>
        <strain evidence="1 2">TWF481</strain>
    </source>
</reference>
<proteinExistence type="predicted"/>
<gene>
    <name evidence="1" type="ORF">TWF481_000054</name>
</gene>
<evidence type="ECO:0000313" key="2">
    <source>
        <dbReference type="Proteomes" id="UP001370758"/>
    </source>
</evidence>
<organism evidence="1 2">
    <name type="scientific">Arthrobotrys musiformis</name>
    <dbReference type="NCBI Taxonomy" id="47236"/>
    <lineage>
        <taxon>Eukaryota</taxon>
        <taxon>Fungi</taxon>
        <taxon>Dikarya</taxon>
        <taxon>Ascomycota</taxon>
        <taxon>Pezizomycotina</taxon>
        <taxon>Orbiliomycetes</taxon>
        <taxon>Orbiliales</taxon>
        <taxon>Orbiliaceae</taxon>
        <taxon>Arthrobotrys</taxon>
    </lineage>
</organism>
<accession>A0AAV9WLH6</accession>
<dbReference type="EMBL" id="JAVHJL010000001">
    <property type="protein sequence ID" value="KAK6511132.1"/>
    <property type="molecule type" value="Genomic_DNA"/>
</dbReference>
<sequence length="331" mass="37715">MALCRFAFAGEQNDIHIKGRRAGVAKRGTDSVYTHRAVDEYLARILHGSEYSLKYLRVLNPNQYRITPKMYGASPVGRRCRFVKVSDAWNDDDRDLFYTFAQGYRNRTVKEAYKTRFGSASLCFEFDFKLAAILDLNTHYDSFALKQFEEIQKDKSLQPISVSIAGRKIRTKLTENGLTGTYTIAKGTEIQMLTPPKVSREDFKKLINDLKSRYATLTNLINAWTCKNQLTDKSATYYTLFEREEKDALIRGYGYTLPHLDMLSDNIGGTIKQFSSEFDAEVDDFVRDVRIRFENSKNLMKRFGGSEASGSDALSSFQSCLEVSKLIPGAQ</sequence>
<dbReference type="AlphaFoldDB" id="A0AAV9WLH6"/>
<evidence type="ECO:0000313" key="1">
    <source>
        <dbReference type="EMBL" id="KAK6511132.1"/>
    </source>
</evidence>
<dbReference type="Proteomes" id="UP001370758">
    <property type="component" value="Unassembled WGS sequence"/>
</dbReference>
<protein>
    <submittedName>
        <fullName evidence="1">Uncharacterized protein</fullName>
    </submittedName>
</protein>
<name>A0AAV9WLH6_9PEZI</name>